<dbReference type="EMBL" id="JBHSYM010000023">
    <property type="protein sequence ID" value="MFC7012187.1"/>
    <property type="molecule type" value="Genomic_DNA"/>
</dbReference>
<evidence type="ECO:0000259" key="3">
    <source>
        <dbReference type="PROSITE" id="PS50075"/>
    </source>
</evidence>
<dbReference type="InterPro" id="IPR006162">
    <property type="entry name" value="Ppantetheine_attach_site"/>
</dbReference>
<evidence type="ECO:0000313" key="4">
    <source>
        <dbReference type="EMBL" id="MFC7012187.1"/>
    </source>
</evidence>
<evidence type="ECO:0000313" key="5">
    <source>
        <dbReference type="Proteomes" id="UP001596409"/>
    </source>
</evidence>
<dbReference type="SMART" id="SM00823">
    <property type="entry name" value="PKS_PP"/>
    <property type="match status" value="1"/>
</dbReference>
<gene>
    <name evidence="4" type="ORF">ACFQMH_10815</name>
</gene>
<feature type="domain" description="Carrier" evidence="3">
    <location>
        <begin position="13"/>
        <end position="91"/>
    </location>
</feature>
<dbReference type="SUPFAM" id="SSF47336">
    <property type="entry name" value="ACP-like"/>
    <property type="match status" value="1"/>
</dbReference>
<dbReference type="PROSITE" id="PS50075">
    <property type="entry name" value="CARRIER"/>
    <property type="match status" value="1"/>
</dbReference>
<proteinExistence type="predicted"/>
<keyword evidence="5" id="KW-1185">Reference proteome</keyword>
<evidence type="ECO:0000256" key="2">
    <source>
        <dbReference type="ARBA" id="ARBA00022553"/>
    </source>
</evidence>
<evidence type="ECO:0000256" key="1">
    <source>
        <dbReference type="ARBA" id="ARBA00022450"/>
    </source>
</evidence>
<dbReference type="InterPro" id="IPR020806">
    <property type="entry name" value="PKS_PP-bd"/>
</dbReference>
<accession>A0ABW2E042</accession>
<protein>
    <submittedName>
        <fullName evidence="4">Acyl carrier protein</fullName>
    </submittedName>
</protein>
<dbReference type="Gene3D" id="1.10.1200.10">
    <property type="entry name" value="ACP-like"/>
    <property type="match status" value="1"/>
</dbReference>
<dbReference type="Pfam" id="PF00550">
    <property type="entry name" value="PP-binding"/>
    <property type="match status" value="1"/>
</dbReference>
<dbReference type="InterPro" id="IPR036736">
    <property type="entry name" value="ACP-like_sf"/>
</dbReference>
<dbReference type="RefSeq" id="WP_229880318.1">
    <property type="nucleotide sequence ID" value="NZ_BMWA01000001.1"/>
</dbReference>
<keyword evidence="2" id="KW-0597">Phosphoprotein</keyword>
<sequence>MNDHKEGSTMATELTMERLFSILRECAGEEEVAGGAAEVAETEFSALGYDSLALLETTARVSREYGVEIPEEDLADVKTPAAFVAAVNTRLSAA</sequence>
<organism evidence="4 5">
    <name type="scientific">Streptomyces viridiviolaceus</name>
    <dbReference type="NCBI Taxonomy" id="68282"/>
    <lineage>
        <taxon>Bacteria</taxon>
        <taxon>Bacillati</taxon>
        <taxon>Actinomycetota</taxon>
        <taxon>Actinomycetes</taxon>
        <taxon>Kitasatosporales</taxon>
        <taxon>Streptomycetaceae</taxon>
        <taxon>Streptomyces</taxon>
    </lineage>
</organism>
<dbReference type="PROSITE" id="PS00012">
    <property type="entry name" value="PHOSPHOPANTETHEINE"/>
    <property type="match status" value="1"/>
</dbReference>
<reference evidence="5" key="1">
    <citation type="journal article" date="2019" name="Int. J. Syst. Evol. Microbiol.">
        <title>The Global Catalogue of Microorganisms (GCM) 10K type strain sequencing project: providing services to taxonomists for standard genome sequencing and annotation.</title>
        <authorList>
            <consortium name="The Broad Institute Genomics Platform"/>
            <consortium name="The Broad Institute Genome Sequencing Center for Infectious Disease"/>
            <person name="Wu L."/>
            <person name="Ma J."/>
        </authorList>
    </citation>
    <scope>NUCLEOTIDE SEQUENCE [LARGE SCALE GENOMIC DNA]</scope>
    <source>
        <strain evidence="5">JCM 4855</strain>
    </source>
</reference>
<keyword evidence="1" id="KW-0596">Phosphopantetheine</keyword>
<name>A0ABW2E042_9ACTN</name>
<dbReference type="Proteomes" id="UP001596409">
    <property type="component" value="Unassembled WGS sequence"/>
</dbReference>
<dbReference type="InterPro" id="IPR009081">
    <property type="entry name" value="PP-bd_ACP"/>
</dbReference>
<comment type="caution">
    <text evidence="4">The sequence shown here is derived from an EMBL/GenBank/DDBJ whole genome shotgun (WGS) entry which is preliminary data.</text>
</comment>